<dbReference type="GO" id="GO:0003341">
    <property type="term" value="P:cilium movement"/>
    <property type="evidence" value="ECO:0007669"/>
    <property type="project" value="UniProtKB-ARBA"/>
</dbReference>
<evidence type="ECO:0000256" key="1">
    <source>
        <dbReference type="ARBA" id="ARBA00004611"/>
    </source>
</evidence>
<sequence length="1853" mass="208734">MAPGASAMLADEPSPFALFLYLALDNRRVSSDISMCVKDYPPERPDALDQSRDEQGTDPQTARTAKLGANEPPANVEVSCGVEINEARAGEDDEDKKRRTTAEHLHYDYEELCSKAFTTADSNIPPNLLQFSYSFGYDCKRRANLQLLDESTLAFMAGNVLVLLDVRTKEQRYVRSCSGGGIGAIMTHPTKRYLAVAEKGELPNIIIYEYPSLRPYRLLRGGTGQAYSFVNFNREGTFLASVGSAPDYMLTLWDWREEQVMLRCKAFSQDVYRVTFSPDNPGQLTTSGSGHIKFWKMANTFTGLKLQGMLGKFGKTALTDIEGYVELPDGKVVSGSEWGNMLLWDGGLIKVEICRKEGRTCHAGTIQQFALDEGELMTIGTDGACWDFETIDAADCVDDSGLFELEPMNEVMIGRGVSLSSMVKSSVPDSTFWFAQDSNGGIWKLDLSFSNLTHDPECLFSFHAGAIEGMDVSGSSHLMATTALDCSVRIFDYLSNKELTTIRFKQGGTSLTWAPHAVSSGEGLLAVGFDDGVVRLLELYNPQRLRVVAGISRSGDAELRLKQAFKPHNAPVTAISYERDGEMMATGVGAVGEVFMCVVGGRYEPIGFISVPGPVQGLQWAPHSHERNSLLVACQTGHVVEVEAPGLGGVSAGSSYLLQNLPIRHFCFHSIRSRIERDAEIARRQVVKEKRKKEREERLRKVKEASREPTEEELQEEEGGYDSGYLYHCKFSEQQGVDPADRRDEPFSFLPVQGTDRNPILSTCFSPARRLLLCGMQDGSVRAYPVDAADAAPGAMQAYWALNLHDGQGGAVRQLRSSHDGHFVLSAGADGNIFSLSVVTEEELEDALRRGRAAVPSPCPSLEAEPLALDIEDPTAYSIETAKQRLELDRLLREAELRRQDRRKQLAELRKRFQALLQLNQSLPAHARLQPTEFELDSCFREEADRRTAERVREVRRELAWEEERHRIGLQKMQRRFWDSVVCDTVTVAAFSSDHKLSTYRLLALSSMVQELSERGPDTQAGGPSTEEQQAATAGQKDVNDKTIKAEPTDVAAVLVLERRYPQAGGSKLAGRQAEKLRKAAEKAEKARTKIEKRRMEWAELYAAKPSKDSEDPEDVRAIQLAAENLGDFKLKTAKDFTVPEHLRINVEKKKAQLLTLDRQIYQKKSEMNARVQALRDSKVELISQLRLLSHQLQALQGRLPPEKRRPPPAVPTMAPEEMPERRLRYTRTTLQRYAALRAEAARDALSLQQEEPRDVLELLWQEIEEEEERVAKEDVSPRDHGEPGTRTAGQLTELEQEVLEVEEIRNLYLQDVLLKQCHFPPLSRALSSVEMEEGMCRFDAELRILRAEKVGLDVQMKMADLRHVTLLEELLLLNDFQKRETTLQDRLTARGQEEKELRETSPQGNGWSATLKMEELKQQLELKKREIARLQEREKAIAASFQASLGENNKFADFLTRVFKKKSKRVKKKDKIGTDVEEDSDEDSEEESDWDDDEEDEGSEGGADALNDSVCPPNCDPELFENTLVLREHRLDVEELLAEEKKNADALKKEKDSLAKKEKIVQSSLKAAEGDLELFNREKQQKFNELDVVVPLRLHQIEFVSKGALHAKLDSALVLNASALGRLHQRIRELQQEKHQQGELYRQARQRHAQLSLDRRGMEARIHGQAPSLGLEVRCEQMMMMKFGKLVDVEAVQTLSGSRMLEEMRQEGRIREAEYTQELRVWQEKVVVARQALTEVTREHTERLKALNSLLRQQKELEEKLNARHRKMGTQFQGHRQAEEEERQRLQQLIQSQMGEMESLRQEIRVLSRKGGPVLPPVQPCSAPVAAMSARHRGHTTYGHTASTNHGVEKTV</sequence>
<evidence type="ECO:0000256" key="7">
    <source>
        <dbReference type="ARBA" id="ARBA00023069"/>
    </source>
</evidence>
<dbReference type="SUPFAM" id="SSF50978">
    <property type="entry name" value="WD40 repeat-like"/>
    <property type="match status" value="2"/>
</dbReference>
<dbReference type="Proteomes" id="UP001239994">
    <property type="component" value="Unassembled WGS sequence"/>
</dbReference>
<feature type="region of interest" description="Disordered" evidence="14">
    <location>
        <begin position="1013"/>
        <end position="1038"/>
    </location>
</feature>
<evidence type="ECO:0000256" key="2">
    <source>
        <dbReference type="ARBA" id="ARBA00022490"/>
    </source>
</evidence>
<feature type="region of interest" description="Disordered" evidence="14">
    <location>
        <begin position="1471"/>
        <end position="1513"/>
    </location>
</feature>
<evidence type="ECO:0000256" key="11">
    <source>
        <dbReference type="ARBA" id="ARBA00060934"/>
    </source>
</evidence>
<dbReference type="Pfam" id="PF00400">
    <property type="entry name" value="WD40"/>
    <property type="match status" value="1"/>
</dbReference>
<gene>
    <name evidence="15" type="ORF">P4O66_005024</name>
</gene>
<dbReference type="PANTHER" id="PTHR14885:SF3">
    <property type="entry name" value="CILIA- AND FLAGELLA-ASSOCIATED PROTEIN 44"/>
    <property type="match status" value="1"/>
</dbReference>
<evidence type="ECO:0000313" key="15">
    <source>
        <dbReference type="EMBL" id="KAK1806521.1"/>
    </source>
</evidence>
<feature type="compositionally biased region" description="Acidic residues" evidence="14">
    <location>
        <begin position="710"/>
        <end position="719"/>
    </location>
</feature>
<feature type="coiled-coil region" evidence="13">
    <location>
        <begin position="1531"/>
        <end position="1586"/>
    </location>
</feature>
<dbReference type="InterPro" id="IPR036322">
    <property type="entry name" value="WD40_repeat_dom_sf"/>
</dbReference>
<dbReference type="Gene3D" id="2.130.10.10">
    <property type="entry name" value="YVTN repeat-like/Quinoprotein amine dehydrogenase"/>
    <property type="match status" value="3"/>
</dbReference>
<keyword evidence="6 13" id="KW-0175">Coiled coil</keyword>
<feature type="compositionally biased region" description="Polar residues" evidence="14">
    <location>
        <begin position="1022"/>
        <end position="1033"/>
    </location>
</feature>
<keyword evidence="7" id="KW-0969">Cilium</keyword>
<keyword evidence="16" id="KW-1185">Reference proteome</keyword>
<evidence type="ECO:0000256" key="10">
    <source>
        <dbReference type="ARBA" id="ARBA00055223"/>
    </source>
</evidence>
<keyword evidence="5" id="KW-0282">Flagellum</keyword>
<feature type="compositionally biased region" description="Basic and acidic residues" evidence="14">
    <location>
        <begin position="688"/>
        <end position="709"/>
    </location>
</feature>
<keyword evidence="9" id="KW-0966">Cell projection</keyword>
<dbReference type="InterPro" id="IPR015943">
    <property type="entry name" value="WD40/YVTN_repeat-like_dom_sf"/>
</dbReference>
<evidence type="ECO:0000256" key="4">
    <source>
        <dbReference type="ARBA" id="ARBA00022737"/>
    </source>
</evidence>
<evidence type="ECO:0000313" key="16">
    <source>
        <dbReference type="Proteomes" id="UP001239994"/>
    </source>
</evidence>
<dbReference type="FunFam" id="2.130.10.10:FF:000401">
    <property type="entry name" value="Cilia- and flagella-associated protein 44"/>
    <property type="match status" value="1"/>
</dbReference>
<feature type="compositionally biased region" description="Basic and acidic residues" evidence="14">
    <location>
        <begin position="1388"/>
        <end position="1400"/>
    </location>
</feature>
<feature type="coiled-coil region" evidence="13">
    <location>
        <begin position="1745"/>
        <end position="1811"/>
    </location>
</feature>
<proteinExistence type="inferred from homology"/>
<evidence type="ECO:0000256" key="8">
    <source>
        <dbReference type="ARBA" id="ARBA00023212"/>
    </source>
</evidence>
<accession>A0AAD9E682</accession>
<name>A0AAD9E682_9TELE</name>
<keyword evidence="2" id="KW-0963">Cytoplasm</keyword>
<dbReference type="EMBL" id="JAROKS010000001">
    <property type="protein sequence ID" value="KAK1806521.1"/>
    <property type="molecule type" value="Genomic_DNA"/>
</dbReference>
<dbReference type="SMART" id="SM00320">
    <property type="entry name" value="WD40"/>
    <property type="match status" value="7"/>
</dbReference>
<evidence type="ECO:0000256" key="12">
    <source>
        <dbReference type="ARBA" id="ARBA00074727"/>
    </source>
</evidence>
<feature type="compositionally biased region" description="Basic and acidic residues" evidence="14">
    <location>
        <begin position="40"/>
        <end position="55"/>
    </location>
</feature>
<comment type="function">
    <text evidence="10">Flagellar protein involved in sperm flagellum axoneme organization and function.</text>
</comment>
<evidence type="ECO:0000256" key="14">
    <source>
        <dbReference type="SAM" id="MobiDB-lite"/>
    </source>
</evidence>
<keyword evidence="3" id="KW-0853">WD repeat</keyword>
<evidence type="ECO:0000256" key="9">
    <source>
        <dbReference type="ARBA" id="ARBA00023273"/>
    </source>
</evidence>
<comment type="caution">
    <text evidence="15">The sequence shown here is derived from an EMBL/GenBank/DDBJ whole genome shotgun (WGS) entry which is preliminary data.</text>
</comment>
<dbReference type="GO" id="GO:0060285">
    <property type="term" value="P:cilium-dependent cell motility"/>
    <property type="evidence" value="ECO:0007669"/>
    <property type="project" value="UniProtKB-ARBA"/>
</dbReference>
<keyword evidence="8" id="KW-0206">Cytoskeleton</keyword>
<evidence type="ECO:0000256" key="3">
    <source>
        <dbReference type="ARBA" id="ARBA00022574"/>
    </source>
</evidence>
<dbReference type="InterPro" id="IPR001680">
    <property type="entry name" value="WD40_rpt"/>
</dbReference>
<feature type="region of interest" description="Disordered" evidence="14">
    <location>
        <begin position="1388"/>
        <end position="1408"/>
    </location>
</feature>
<dbReference type="PANTHER" id="PTHR14885">
    <property type="entry name" value="CILIA- AND FLAGELLA-ASSOCIATED PROTEIN 43-RELATED"/>
    <property type="match status" value="1"/>
</dbReference>
<evidence type="ECO:0000256" key="6">
    <source>
        <dbReference type="ARBA" id="ARBA00023054"/>
    </source>
</evidence>
<dbReference type="Pfam" id="PF25828">
    <property type="entry name" value="CC_Cfap43"/>
    <property type="match status" value="1"/>
</dbReference>
<feature type="coiled-coil region" evidence="13">
    <location>
        <begin position="1067"/>
        <end position="1097"/>
    </location>
</feature>
<comment type="similarity">
    <text evidence="11">Belongs to the CFAP44 family.</text>
</comment>
<protein>
    <recommendedName>
        <fullName evidence="12">Cilia- and flagella-associated protein 44</fullName>
    </recommendedName>
</protein>
<feature type="compositionally biased region" description="Acidic residues" evidence="14">
    <location>
        <begin position="1476"/>
        <end position="1500"/>
    </location>
</feature>
<feature type="region of interest" description="Disordered" evidence="14">
    <location>
        <begin position="688"/>
        <end position="719"/>
    </location>
</feature>
<organism evidence="15 16">
    <name type="scientific">Electrophorus voltai</name>
    <dbReference type="NCBI Taxonomy" id="2609070"/>
    <lineage>
        <taxon>Eukaryota</taxon>
        <taxon>Metazoa</taxon>
        <taxon>Chordata</taxon>
        <taxon>Craniata</taxon>
        <taxon>Vertebrata</taxon>
        <taxon>Euteleostomi</taxon>
        <taxon>Actinopterygii</taxon>
        <taxon>Neopterygii</taxon>
        <taxon>Teleostei</taxon>
        <taxon>Ostariophysi</taxon>
        <taxon>Gymnotiformes</taxon>
        <taxon>Gymnotoidei</taxon>
        <taxon>Gymnotidae</taxon>
        <taxon>Electrophorus</taxon>
    </lineage>
</organism>
<evidence type="ECO:0000256" key="5">
    <source>
        <dbReference type="ARBA" id="ARBA00022846"/>
    </source>
</evidence>
<evidence type="ECO:0000256" key="13">
    <source>
        <dbReference type="SAM" id="Coils"/>
    </source>
</evidence>
<keyword evidence="4" id="KW-0677">Repeat</keyword>
<comment type="subcellular location">
    <subcellularLocation>
        <location evidence="1">Cytoplasm</location>
        <location evidence="1">Cytoskeleton</location>
        <location evidence="1">Flagellum axoneme</location>
    </subcellularLocation>
</comment>
<feature type="region of interest" description="Disordered" evidence="14">
    <location>
        <begin position="36"/>
        <end position="72"/>
    </location>
</feature>
<reference evidence="15" key="1">
    <citation type="submission" date="2023-03" db="EMBL/GenBank/DDBJ databases">
        <title>Electrophorus voltai genome.</title>
        <authorList>
            <person name="Bian C."/>
        </authorList>
    </citation>
    <scope>NUCLEOTIDE SEQUENCE</scope>
    <source>
        <strain evidence="15">CB-2022</strain>
        <tissue evidence="15">Muscle</tissue>
    </source>
</reference>